<dbReference type="RefSeq" id="WP_165254894.1">
    <property type="nucleotide sequence ID" value="NZ_JAAKZY010000009.1"/>
</dbReference>
<keyword evidence="4" id="KW-1185">Reference proteome</keyword>
<evidence type="ECO:0000256" key="1">
    <source>
        <dbReference type="ARBA" id="ARBA00022801"/>
    </source>
</evidence>
<dbReference type="GO" id="GO:0016787">
    <property type="term" value="F:hydrolase activity"/>
    <property type="evidence" value="ECO:0007669"/>
    <property type="project" value="UniProtKB-KW"/>
</dbReference>
<dbReference type="SUPFAM" id="SSF53474">
    <property type="entry name" value="alpha/beta-Hydrolases"/>
    <property type="match status" value="1"/>
</dbReference>
<organism evidence="3 4">
    <name type="scientific">Streptomyces scabichelini</name>
    <dbReference type="NCBI Taxonomy" id="2711217"/>
    <lineage>
        <taxon>Bacteria</taxon>
        <taxon>Bacillati</taxon>
        <taxon>Actinomycetota</taxon>
        <taxon>Actinomycetes</taxon>
        <taxon>Kitasatosporales</taxon>
        <taxon>Streptomycetaceae</taxon>
        <taxon>Streptomyces</taxon>
    </lineage>
</organism>
<dbReference type="PANTHER" id="PTHR48081">
    <property type="entry name" value="AB HYDROLASE SUPERFAMILY PROTEIN C4A8.06C"/>
    <property type="match status" value="1"/>
</dbReference>
<dbReference type="EMBL" id="JAAKZY010000009">
    <property type="protein sequence ID" value="NGO06974.1"/>
    <property type="molecule type" value="Genomic_DNA"/>
</dbReference>
<dbReference type="PANTHER" id="PTHR48081:SF8">
    <property type="entry name" value="ALPHA_BETA HYDROLASE FOLD-3 DOMAIN-CONTAINING PROTEIN-RELATED"/>
    <property type="match status" value="1"/>
</dbReference>
<dbReference type="AlphaFoldDB" id="A0A6G4UZE0"/>
<dbReference type="InterPro" id="IPR050300">
    <property type="entry name" value="GDXG_lipolytic_enzyme"/>
</dbReference>
<evidence type="ECO:0000313" key="3">
    <source>
        <dbReference type="EMBL" id="NGO06974.1"/>
    </source>
</evidence>
<feature type="domain" description="Alpha/beta hydrolase fold-3" evidence="2">
    <location>
        <begin position="86"/>
        <end position="292"/>
    </location>
</feature>
<evidence type="ECO:0000259" key="2">
    <source>
        <dbReference type="Pfam" id="PF07859"/>
    </source>
</evidence>
<dbReference type="InterPro" id="IPR029058">
    <property type="entry name" value="AB_hydrolase_fold"/>
</dbReference>
<keyword evidence="1 3" id="KW-0378">Hydrolase</keyword>
<dbReference type="Pfam" id="PF07859">
    <property type="entry name" value="Abhydrolase_3"/>
    <property type="match status" value="1"/>
</dbReference>
<dbReference type="InterPro" id="IPR013094">
    <property type="entry name" value="AB_hydrolase_3"/>
</dbReference>
<proteinExistence type="predicted"/>
<evidence type="ECO:0000313" key="4">
    <source>
        <dbReference type="Proteomes" id="UP000472335"/>
    </source>
</evidence>
<sequence length="316" mass="33676">MTLSLDPEIAEALAPMAGAMAEVKPPAVGDIAGRRAMWEPIIGAAGAAQPIPADVTTHEHSATADDGTQIKMRWYVKDGAEPGPAVLFFHGGGYVFGHIDLFDGPVSRYVSSSGVPMLSVEYRRAPEHPFPTPLEDAYAALRWLHEHAAELGVDVNRIGVMGDSAGGGMAAALTILARERGGPRIARQILLMPMLDDRTTTPDPHIEPYLLWSYDDSLTAWPALLGKAAGGPDVPPTAAPARLEDAAGLPSAYIEVGQLDVFRDEDTAYATKLSRAGVPVEFHLHPGVPHEFDSIAFGADVARRAIADRVRVLKSI</sequence>
<dbReference type="Gene3D" id="3.40.50.1820">
    <property type="entry name" value="alpha/beta hydrolase"/>
    <property type="match status" value="1"/>
</dbReference>
<comment type="caution">
    <text evidence="3">The sequence shown here is derived from an EMBL/GenBank/DDBJ whole genome shotgun (WGS) entry which is preliminary data.</text>
</comment>
<protein>
    <submittedName>
        <fullName evidence="3">Alpha/beta hydrolase</fullName>
    </submittedName>
</protein>
<accession>A0A6G4UZE0</accession>
<dbReference type="Proteomes" id="UP000472335">
    <property type="component" value="Unassembled WGS sequence"/>
</dbReference>
<reference evidence="3 4" key="1">
    <citation type="submission" date="2020-02" db="EMBL/GenBank/DDBJ databases">
        <title>Whole-genome analyses of novel actinobacteria.</title>
        <authorList>
            <person name="Sahin N."/>
            <person name="Gencbay T."/>
        </authorList>
    </citation>
    <scope>NUCLEOTIDE SEQUENCE [LARGE SCALE GENOMIC DNA]</scope>
    <source>
        <strain evidence="3 4">HC44</strain>
    </source>
</reference>
<name>A0A6G4UZE0_9ACTN</name>
<gene>
    <name evidence="3" type="ORF">G5C60_04690</name>
</gene>